<dbReference type="Proteomes" id="UP001499951">
    <property type="component" value="Unassembled WGS sequence"/>
</dbReference>
<comment type="caution">
    <text evidence="2">The sequence shown here is derived from an EMBL/GenBank/DDBJ whole genome shotgun (WGS) entry which is preliminary data.</text>
</comment>
<protein>
    <submittedName>
        <fullName evidence="2">Uncharacterized protein</fullName>
    </submittedName>
</protein>
<feature type="region of interest" description="Disordered" evidence="1">
    <location>
        <begin position="43"/>
        <end position="64"/>
    </location>
</feature>
<gene>
    <name evidence="2" type="ORF">GCM10008942_35560</name>
</gene>
<accession>A0ABP3Q9S1</accession>
<evidence type="ECO:0000256" key="1">
    <source>
        <dbReference type="SAM" id="MobiDB-lite"/>
    </source>
</evidence>
<dbReference type="EMBL" id="BAAADD010000010">
    <property type="protein sequence ID" value="GAA0583507.1"/>
    <property type="molecule type" value="Genomic_DNA"/>
</dbReference>
<organism evidence="2 3">
    <name type="scientific">Rhizomicrobium electricum</name>
    <dbReference type="NCBI Taxonomy" id="480070"/>
    <lineage>
        <taxon>Bacteria</taxon>
        <taxon>Pseudomonadati</taxon>
        <taxon>Pseudomonadota</taxon>
        <taxon>Alphaproteobacteria</taxon>
        <taxon>Micropepsales</taxon>
        <taxon>Micropepsaceae</taxon>
        <taxon>Rhizomicrobium</taxon>
    </lineage>
</organism>
<sequence>MQLDTKALSDDMSVAAAGTDNAAAKANAARMYLVIFPPSRPVTADVEEARANSRSGRRLPPQRS</sequence>
<evidence type="ECO:0000313" key="2">
    <source>
        <dbReference type="EMBL" id="GAA0583507.1"/>
    </source>
</evidence>
<name>A0ABP3Q9S1_9PROT</name>
<reference evidence="3" key="1">
    <citation type="journal article" date="2019" name="Int. J. Syst. Evol. Microbiol.">
        <title>The Global Catalogue of Microorganisms (GCM) 10K type strain sequencing project: providing services to taxonomists for standard genome sequencing and annotation.</title>
        <authorList>
            <consortium name="The Broad Institute Genomics Platform"/>
            <consortium name="The Broad Institute Genome Sequencing Center for Infectious Disease"/>
            <person name="Wu L."/>
            <person name="Ma J."/>
        </authorList>
    </citation>
    <scope>NUCLEOTIDE SEQUENCE [LARGE SCALE GENOMIC DNA]</scope>
    <source>
        <strain evidence="3">JCM 15089</strain>
    </source>
</reference>
<evidence type="ECO:0000313" key="3">
    <source>
        <dbReference type="Proteomes" id="UP001499951"/>
    </source>
</evidence>
<keyword evidence="3" id="KW-1185">Reference proteome</keyword>
<proteinExistence type="predicted"/>